<name>A0AA36NF70_9DINO</name>
<dbReference type="GO" id="GO:0016020">
    <property type="term" value="C:membrane"/>
    <property type="evidence" value="ECO:0007669"/>
    <property type="project" value="UniProtKB-SubCell"/>
</dbReference>
<protein>
    <submittedName>
        <fullName evidence="8">Uncharacterized protein</fullName>
    </submittedName>
</protein>
<feature type="transmembrane region" description="Helical" evidence="7">
    <location>
        <begin position="309"/>
        <end position="328"/>
    </location>
</feature>
<feature type="transmembrane region" description="Helical" evidence="7">
    <location>
        <begin position="256"/>
        <end position="277"/>
    </location>
</feature>
<feature type="transmembrane region" description="Helical" evidence="7">
    <location>
        <begin position="214"/>
        <end position="235"/>
    </location>
</feature>
<sequence>MPGKLPKNEDAEAATEASPLLKPRELSLLSSPVAWFRALSQSYTWKLLAMVACTNHLLKGFVAGGGDEGLIGKPAEFLFSDLNISAGRLQALKAVVIMPFALKPVVALLSDAFPIAGYHKLPYVVLFTCGSFLALLSLGCGLAASEAAVVLALFLAFLQVASVDVLMAAKSSEEVKKHAQLGPDFMTYTWLGINVGQVASVCVLGPVVSALGPRAPYCAAAPLVLAVLWPALGNFMGERRVERAPGWPLVFQRHAVLCWLTLMIGVMAACLAVSTFVLAEAHMVMLAALMASLVLTAFAVFIRFEIAGPVIFFFLLGLLNLNIDGALFYFCTDNSAEFQTGPHFSPHFYITGLGAGTFLGITVGYATGPQLFRSWSYRSICKVTLMLRAATQLALVPVLRRWTGGSVPDSVWLLAVLSLDSMVQAWRWIPKQVLAAHLAPKGVEATTLGLHAGTFNMANILSGSEESTSPRRGP</sequence>
<feature type="transmembrane region" description="Helical" evidence="7">
    <location>
        <begin position="348"/>
        <end position="368"/>
    </location>
</feature>
<dbReference type="EMBL" id="CAUJNA010003351">
    <property type="protein sequence ID" value="CAJ1399908.1"/>
    <property type="molecule type" value="Genomic_DNA"/>
</dbReference>
<evidence type="ECO:0000256" key="6">
    <source>
        <dbReference type="ARBA" id="ARBA00023136"/>
    </source>
</evidence>
<dbReference type="PANTHER" id="PTHR31585">
    <property type="entry name" value="FOLATE-BIOPTERIN TRANSPORTER 1, CHLOROPLASTIC"/>
    <property type="match status" value="1"/>
</dbReference>
<dbReference type="InterPro" id="IPR039309">
    <property type="entry name" value="BT1"/>
</dbReference>
<feature type="transmembrane region" description="Helical" evidence="7">
    <location>
        <begin position="150"/>
        <end position="169"/>
    </location>
</feature>
<dbReference type="InterPro" id="IPR036259">
    <property type="entry name" value="MFS_trans_sf"/>
</dbReference>
<evidence type="ECO:0000256" key="2">
    <source>
        <dbReference type="ARBA" id="ARBA00007015"/>
    </source>
</evidence>
<feature type="transmembrane region" description="Helical" evidence="7">
    <location>
        <begin position="190"/>
        <end position="208"/>
    </location>
</feature>
<evidence type="ECO:0000256" key="4">
    <source>
        <dbReference type="ARBA" id="ARBA00022692"/>
    </source>
</evidence>
<dbReference type="AlphaFoldDB" id="A0AA36NF70"/>
<proteinExistence type="inferred from homology"/>
<evidence type="ECO:0000256" key="7">
    <source>
        <dbReference type="SAM" id="Phobius"/>
    </source>
</evidence>
<dbReference type="PANTHER" id="PTHR31585:SF0">
    <property type="entry name" value="FOLATE-BIOPTERIN TRANSPORTER 1, CHLOROPLASTIC"/>
    <property type="match status" value="1"/>
</dbReference>
<evidence type="ECO:0000256" key="1">
    <source>
        <dbReference type="ARBA" id="ARBA00004141"/>
    </source>
</evidence>
<gene>
    <name evidence="8" type="ORF">EVOR1521_LOCUS23360</name>
</gene>
<keyword evidence="5 7" id="KW-1133">Transmembrane helix</keyword>
<keyword evidence="4 7" id="KW-0812">Transmembrane</keyword>
<dbReference type="Proteomes" id="UP001178507">
    <property type="component" value="Unassembled WGS sequence"/>
</dbReference>
<evidence type="ECO:0000313" key="9">
    <source>
        <dbReference type="Proteomes" id="UP001178507"/>
    </source>
</evidence>
<dbReference type="SUPFAM" id="SSF103473">
    <property type="entry name" value="MFS general substrate transporter"/>
    <property type="match status" value="1"/>
</dbReference>
<comment type="subcellular location">
    <subcellularLocation>
        <location evidence="1">Membrane</location>
        <topology evidence="1">Multi-pass membrane protein</topology>
    </subcellularLocation>
</comment>
<keyword evidence="6 7" id="KW-0472">Membrane</keyword>
<keyword evidence="3" id="KW-0813">Transport</keyword>
<keyword evidence="9" id="KW-1185">Reference proteome</keyword>
<feature type="transmembrane region" description="Helical" evidence="7">
    <location>
        <begin position="121"/>
        <end position="144"/>
    </location>
</feature>
<feature type="transmembrane region" description="Helical" evidence="7">
    <location>
        <begin position="283"/>
        <end position="302"/>
    </location>
</feature>
<comment type="caution">
    <text evidence="8">The sequence shown here is derived from an EMBL/GenBank/DDBJ whole genome shotgun (WGS) entry which is preliminary data.</text>
</comment>
<accession>A0AA36NF70</accession>
<organism evidence="8 9">
    <name type="scientific">Effrenium voratum</name>
    <dbReference type="NCBI Taxonomy" id="2562239"/>
    <lineage>
        <taxon>Eukaryota</taxon>
        <taxon>Sar</taxon>
        <taxon>Alveolata</taxon>
        <taxon>Dinophyceae</taxon>
        <taxon>Suessiales</taxon>
        <taxon>Symbiodiniaceae</taxon>
        <taxon>Effrenium</taxon>
    </lineage>
</organism>
<evidence type="ECO:0000256" key="5">
    <source>
        <dbReference type="ARBA" id="ARBA00022989"/>
    </source>
</evidence>
<evidence type="ECO:0000256" key="3">
    <source>
        <dbReference type="ARBA" id="ARBA00022448"/>
    </source>
</evidence>
<dbReference type="Pfam" id="PF03092">
    <property type="entry name" value="BT1"/>
    <property type="match status" value="1"/>
</dbReference>
<evidence type="ECO:0000313" key="8">
    <source>
        <dbReference type="EMBL" id="CAJ1399908.1"/>
    </source>
</evidence>
<reference evidence="8" key="1">
    <citation type="submission" date="2023-08" db="EMBL/GenBank/DDBJ databases">
        <authorList>
            <person name="Chen Y."/>
            <person name="Shah S."/>
            <person name="Dougan E. K."/>
            <person name="Thang M."/>
            <person name="Chan C."/>
        </authorList>
    </citation>
    <scope>NUCLEOTIDE SEQUENCE</scope>
</reference>
<comment type="similarity">
    <text evidence="2">Belongs to the major facilitator superfamily. Folate-biopterin transporter (TC 2.A.71) family.</text>
</comment>